<dbReference type="AlphaFoldDB" id="A0A5B8KHW9"/>
<organism evidence="6">
    <name type="scientific">uncultured Planctomycetota bacterium</name>
    <dbReference type="NCBI Taxonomy" id="120965"/>
    <lineage>
        <taxon>Bacteria</taxon>
        <taxon>Pseudomonadati</taxon>
        <taxon>Planctomycetota</taxon>
        <taxon>environmental samples</taxon>
    </lineage>
</organism>
<evidence type="ECO:0000256" key="1">
    <source>
        <dbReference type="ARBA" id="ARBA00009227"/>
    </source>
</evidence>
<dbReference type="SUPFAM" id="SSF52768">
    <property type="entry name" value="Arginase/deacetylase"/>
    <property type="match status" value="1"/>
</dbReference>
<name>A0A5B8KHW9_9BACT</name>
<dbReference type="Gene3D" id="3.40.800.10">
    <property type="entry name" value="Ureohydrolase domain"/>
    <property type="match status" value="1"/>
</dbReference>
<comment type="cofactor">
    <cofactor evidence="4">
        <name>Mn(2+)</name>
        <dbReference type="ChEBI" id="CHEBI:29035"/>
    </cofactor>
    <text evidence="4">Binds 2 manganese ions per subunit.</text>
</comment>
<evidence type="ECO:0000256" key="2">
    <source>
        <dbReference type="ARBA" id="ARBA00022723"/>
    </source>
</evidence>
<reference evidence="6" key="1">
    <citation type="submission" date="2019-04" db="EMBL/GenBank/DDBJ databases">
        <title>Deep-cultivation of Planctomycetes uncovers their unique biology.</title>
        <authorList>
            <person name="Wiegand S."/>
            <person name="Meyerdierks A."/>
            <person name="Amann R."/>
            <person name="Jogler C."/>
        </authorList>
    </citation>
    <scope>NUCLEOTIDE SEQUENCE</scope>
</reference>
<dbReference type="GO" id="GO:0046872">
    <property type="term" value="F:metal ion binding"/>
    <property type="evidence" value="ECO:0007669"/>
    <property type="project" value="UniProtKB-KW"/>
</dbReference>
<feature type="binding site" evidence="4">
    <location>
        <position position="169"/>
    </location>
    <ligand>
        <name>Mn(2+)</name>
        <dbReference type="ChEBI" id="CHEBI:29035"/>
        <label>1</label>
    </ligand>
</feature>
<dbReference type="CDD" id="cd11593">
    <property type="entry name" value="Agmatinase-like_2"/>
    <property type="match status" value="1"/>
</dbReference>
<sequence length="324" mass="34849">MVSGPPSSQPRSSCSTEALAKDPCGTGIRPVGLDVSHNVPDNFLGLDAQAADYHTARFAVLPIPYDATTTFGSGTRHGPRAIITASQQVELYDEELGCEPVHGGVATLDPLQPDARGPEAMHKRICDAARPIVRDGKFLIGLGGEHSITSGLVRAVKSRHKSLSVLQIDAHADLRNSYQGTPYSHACVMRRIHDLGVRAVGVGIRNYSAEEARFIKRHRKPIFTARTCRDSSSWIDDAIAHLSDHVYVTIDVDGFDPAYAPGTGTPEPGGLDWYQVVDLLEAVTRSRCVAAADVVEVRPLPPGNVTEFLAAKLIYRLIALAASS</sequence>
<dbReference type="PANTHER" id="PTHR11358">
    <property type="entry name" value="ARGINASE/AGMATINASE"/>
    <property type="match status" value="1"/>
</dbReference>
<feature type="binding site" evidence="4">
    <location>
        <position position="253"/>
    </location>
    <ligand>
        <name>Mn(2+)</name>
        <dbReference type="ChEBI" id="CHEBI:29035"/>
        <label>1</label>
    </ligand>
</feature>
<dbReference type="InterPro" id="IPR006035">
    <property type="entry name" value="Ureohydrolase"/>
</dbReference>
<feature type="binding site" evidence="4">
    <location>
        <position position="173"/>
    </location>
    <ligand>
        <name>Mn(2+)</name>
        <dbReference type="ChEBI" id="CHEBI:29035"/>
        <label>1</label>
    </ligand>
</feature>
<dbReference type="GO" id="GO:0033389">
    <property type="term" value="P:putrescine biosynthetic process from arginine, via agmatine"/>
    <property type="evidence" value="ECO:0007669"/>
    <property type="project" value="TreeGrafter"/>
</dbReference>
<dbReference type="InterPro" id="IPR020855">
    <property type="entry name" value="Ureohydrolase_Mn_BS"/>
</dbReference>
<feature type="binding site" evidence="4">
    <location>
        <position position="251"/>
    </location>
    <ligand>
        <name>Mn(2+)</name>
        <dbReference type="ChEBI" id="CHEBI:29035"/>
        <label>1</label>
    </ligand>
</feature>
<dbReference type="GO" id="GO:0008783">
    <property type="term" value="F:agmatinase activity"/>
    <property type="evidence" value="ECO:0007669"/>
    <property type="project" value="TreeGrafter"/>
</dbReference>
<dbReference type="InterPro" id="IPR023696">
    <property type="entry name" value="Ureohydrolase_dom_sf"/>
</dbReference>
<dbReference type="PANTHER" id="PTHR11358:SF26">
    <property type="entry name" value="GUANIDINO ACID HYDROLASE, MITOCHONDRIAL"/>
    <property type="match status" value="1"/>
</dbReference>
<evidence type="ECO:0000256" key="4">
    <source>
        <dbReference type="PIRSR" id="PIRSR036979-1"/>
    </source>
</evidence>
<dbReference type="Pfam" id="PF00491">
    <property type="entry name" value="Arginase"/>
    <property type="match status" value="1"/>
</dbReference>
<keyword evidence="4" id="KW-0464">Manganese</keyword>
<dbReference type="EMBL" id="MK801296">
    <property type="protein sequence ID" value="QDY92645.1"/>
    <property type="molecule type" value="Genomic_DNA"/>
</dbReference>
<dbReference type="InterPro" id="IPR005925">
    <property type="entry name" value="Agmatinase-rel"/>
</dbReference>
<dbReference type="EC" id="3.5.3.24" evidence="6"/>
<gene>
    <name evidence="6" type="ORF">fos2004AM_00014</name>
</gene>
<evidence type="ECO:0000256" key="3">
    <source>
        <dbReference type="ARBA" id="ARBA00022801"/>
    </source>
</evidence>
<dbReference type="NCBIfam" id="TIGR01230">
    <property type="entry name" value="agmatinase"/>
    <property type="match status" value="1"/>
</dbReference>
<accession>A0A5B8KHW9</accession>
<dbReference type="PIRSF" id="PIRSF036979">
    <property type="entry name" value="Arginase"/>
    <property type="match status" value="1"/>
</dbReference>
<proteinExistence type="inferred from homology"/>
<feature type="binding site" evidence="4">
    <location>
        <position position="171"/>
    </location>
    <ligand>
        <name>Mn(2+)</name>
        <dbReference type="ChEBI" id="CHEBI:29035"/>
        <label>1</label>
    </ligand>
</feature>
<keyword evidence="3 5" id="KW-0378">Hydrolase</keyword>
<dbReference type="GO" id="GO:0043920">
    <property type="term" value="F:aminopropylagmatine ureohydrolase activity"/>
    <property type="evidence" value="ECO:0007669"/>
    <property type="project" value="UniProtKB-EC"/>
</dbReference>
<dbReference type="PROSITE" id="PS01053">
    <property type="entry name" value="ARGINASE_1"/>
    <property type="match status" value="1"/>
</dbReference>
<evidence type="ECO:0000256" key="5">
    <source>
        <dbReference type="RuleBase" id="RU003684"/>
    </source>
</evidence>
<evidence type="ECO:0000313" key="6">
    <source>
        <dbReference type="EMBL" id="QDY92645.1"/>
    </source>
</evidence>
<keyword evidence="2 4" id="KW-0479">Metal-binding</keyword>
<protein>
    <submittedName>
        <fullName evidence="6">N(1)-aminopropylagmatine ureohydrolase</fullName>
        <ecNumber evidence="6">3.5.3.24</ecNumber>
    </submittedName>
</protein>
<dbReference type="PROSITE" id="PS51409">
    <property type="entry name" value="ARGINASE_2"/>
    <property type="match status" value="1"/>
</dbReference>
<feature type="binding site" evidence="4">
    <location>
        <position position="146"/>
    </location>
    <ligand>
        <name>Mn(2+)</name>
        <dbReference type="ChEBI" id="CHEBI:29035"/>
        <label>1</label>
    </ligand>
</feature>
<comment type="similarity">
    <text evidence="1">Belongs to the arginase family. Agmatinase subfamily.</text>
</comment>